<evidence type="ECO:0000313" key="2">
    <source>
        <dbReference type="Proteomes" id="UP000646749"/>
    </source>
</evidence>
<sequence length="85" mass="9247">MEIRARLPVLLARRGQQAAPTGQPASLDVRGWSVSLDVWGWSVFLDVWGWSVFLAVRGRSVSLDVWGQVAAPGGRSCGDDRLPVT</sequence>
<name>A0ABQ4E214_9ACTN</name>
<dbReference type="Proteomes" id="UP000646749">
    <property type="component" value="Unassembled WGS sequence"/>
</dbReference>
<protein>
    <submittedName>
        <fullName evidence="1">Uncharacterized protein</fullName>
    </submittedName>
</protein>
<dbReference type="EMBL" id="BONW01000016">
    <property type="protein sequence ID" value="GIG88710.1"/>
    <property type="molecule type" value="Genomic_DNA"/>
</dbReference>
<evidence type="ECO:0000313" key="1">
    <source>
        <dbReference type="EMBL" id="GIG88710.1"/>
    </source>
</evidence>
<gene>
    <name evidence="1" type="ORF">Pen02_36460</name>
</gene>
<organism evidence="1 2">
    <name type="scientific">Plantactinospora endophytica</name>
    <dbReference type="NCBI Taxonomy" id="673535"/>
    <lineage>
        <taxon>Bacteria</taxon>
        <taxon>Bacillati</taxon>
        <taxon>Actinomycetota</taxon>
        <taxon>Actinomycetes</taxon>
        <taxon>Micromonosporales</taxon>
        <taxon>Micromonosporaceae</taxon>
        <taxon>Plantactinospora</taxon>
    </lineage>
</organism>
<keyword evidence="2" id="KW-1185">Reference proteome</keyword>
<proteinExistence type="predicted"/>
<reference evidence="1 2" key="1">
    <citation type="submission" date="2021-01" db="EMBL/GenBank/DDBJ databases">
        <title>Whole genome shotgun sequence of Plantactinospora endophytica NBRC 110450.</title>
        <authorList>
            <person name="Komaki H."/>
            <person name="Tamura T."/>
        </authorList>
    </citation>
    <scope>NUCLEOTIDE SEQUENCE [LARGE SCALE GENOMIC DNA]</scope>
    <source>
        <strain evidence="1 2">NBRC 110450</strain>
    </source>
</reference>
<comment type="caution">
    <text evidence="1">The sequence shown here is derived from an EMBL/GenBank/DDBJ whole genome shotgun (WGS) entry which is preliminary data.</text>
</comment>
<accession>A0ABQ4E214</accession>